<protein>
    <submittedName>
        <fullName evidence="2">Uncharacterized protein</fullName>
    </submittedName>
</protein>
<accession>A0A8S1BCA1</accession>
<dbReference type="Proteomes" id="UP000494256">
    <property type="component" value="Unassembled WGS sequence"/>
</dbReference>
<gene>
    <name evidence="2" type="ORF">APLA_LOCUS15609</name>
</gene>
<evidence type="ECO:0000256" key="1">
    <source>
        <dbReference type="SAM" id="MobiDB-lite"/>
    </source>
</evidence>
<name>A0A8S1BCA1_ARCPL</name>
<proteinExistence type="predicted"/>
<dbReference type="OrthoDB" id="291007at2759"/>
<feature type="compositionally biased region" description="Low complexity" evidence="1">
    <location>
        <begin position="40"/>
        <end position="59"/>
    </location>
</feature>
<evidence type="ECO:0000313" key="3">
    <source>
        <dbReference type="Proteomes" id="UP000494256"/>
    </source>
</evidence>
<reference evidence="2 3" key="1">
    <citation type="submission" date="2020-04" db="EMBL/GenBank/DDBJ databases">
        <authorList>
            <person name="Wallbank WR R."/>
            <person name="Pardo Diaz C."/>
            <person name="Kozak K."/>
            <person name="Martin S."/>
            <person name="Jiggins C."/>
            <person name="Moest M."/>
            <person name="Warren A I."/>
            <person name="Byers J.R.P. K."/>
            <person name="Montejo-Kovacevich G."/>
            <person name="Yen C E."/>
        </authorList>
    </citation>
    <scope>NUCLEOTIDE SEQUENCE [LARGE SCALE GENOMIC DNA]</scope>
</reference>
<dbReference type="AlphaFoldDB" id="A0A8S1BCA1"/>
<dbReference type="EMBL" id="CADEBD010000493">
    <property type="protein sequence ID" value="CAB3256565.1"/>
    <property type="molecule type" value="Genomic_DNA"/>
</dbReference>
<feature type="non-terminal residue" evidence="2">
    <location>
        <position position="1"/>
    </location>
</feature>
<evidence type="ECO:0000313" key="2">
    <source>
        <dbReference type="EMBL" id="CAB3256565.1"/>
    </source>
</evidence>
<comment type="caution">
    <text evidence="2">The sequence shown here is derived from an EMBL/GenBank/DDBJ whole genome shotgun (WGS) entry which is preliminary data.</text>
</comment>
<organism evidence="2 3">
    <name type="scientific">Arctia plantaginis</name>
    <name type="common">Wood tiger moth</name>
    <name type="synonym">Phalaena plantaginis</name>
    <dbReference type="NCBI Taxonomy" id="874455"/>
    <lineage>
        <taxon>Eukaryota</taxon>
        <taxon>Metazoa</taxon>
        <taxon>Ecdysozoa</taxon>
        <taxon>Arthropoda</taxon>
        <taxon>Hexapoda</taxon>
        <taxon>Insecta</taxon>
        <taxon>Pterygota</taxon>
        <taxon>Neoptera</taxon>
        <taxon>Endopterygota</taxon>
        <taxon>Lepidoptera</taxon>
        <taxon>Glossata</taxon>
        <taxon>Ditrysia</taxon>
        <taxon>Noctuoidea</taxon>
        <taxon>Erebidae</taxon>
        <taxon>Arctiinae</taxon>
        <taxon>Arctia</taxon>
    </lineage>
</organism>
<feature type="region of interest" description="Disordered" evidence="1">
    <location>
        <begin position="19"/>
        <end position="64"/>
    </location>
</feature>
<sequence length="77" mass="8057">PKGFEGLVEISTTLINDEDDVPAIGENGTDVIESSDTETETASSASENTLTASSGTLSASEEDFHIVMGEAQVHRSE</sequence>